<dbReference type="AlphaFoldDB" id="A0AA40F8D7"/>
<feature type="compositionally biased region" description="Low complexity" evidence="11">
    <location>
        <begin position="700"/>
        <end position="746"/>
    </location>
</feature>
<keyword evidence="14" id="KW-1185">Reference proteome</keyword>
<keyword evidence="7 10" id="KW-0547">Nucleotide-binding</keyword>
<keyword evidence="4" id="KW-0723">Serine/threonine-protein kinase</keyword>
<dbReference type="FunFam" id="1.10.510.10:FF:000380">
    <property type="entry name" value="Serine/threonine-protein kinase ppk15"/>
    <property type="match status" value="1"/>
</dbReference>
<dbReference type="InterPro" id="IPR017441">
    <property type="entry name" value="Protein_kinase_ATP_BS"/>
</dbReference>
<feature type="compositionally biased region" description="Low complexity" evidence="11">
    <location>
        <begin position="35"/>
        <end position="57"/>
    </location>
</feature>
<comment type="similarity">
    <text evidence="2">Belongs to the protein kinase superfamily. CMGC Ser/Thr protein kinase family. MNB/DYRK subfamily.</text>
</comment>
<evidence type="ECO:0000256" key="1">
    <source>
        <dbReference type="ARBA" id="ARBA00004496"/>
    </source>
</evidence>
<evidence type="ECO:0000256" key="6">
    <source>
        <dbReference type="ARBA" id="ARBA00022679"/>
    </source>
</evidence>
<evidence type="ECO:0000256" key="3">
    <source>
        <dbReference type="ARBA" id="ARBA00022490"/>
    </source>
</evidence>
<evidence type="ECO:0000256" key="11">
    <source>
        <dbReference type="SAM" id="MobiDB-lite"/>
    </source>
</evidence>
<dbReference type="InterPro" id="IPR000719">
    <property type="entry name" value="Prot_kinase_dom"/>
</dbReference>
<dbReference type="InterPro" id="IPR050494">
    <property type="entry name" value="Ser_Thr_dual-spec_kinase"/>
</dbReference>
<evidence type="ECO:0000256" key="8">
    <source>
        <dbReference type="ARBA" id="ARBA00022777"/>
    </source>
</evidence>
<protein>
    <submittedName>
        <fullName evidence="13">Kinase-like domain-containing protein</fullName>
    </submittedName>
</protein>
<dbReference type="Gene3D" id="3.30.200.20">
    <property type="entry name" value="Phosphorylase Kinase, domain 1"/>
    <property type="match status" value="1"/>
</dbReference>
<dbReference type="SMART" id="SM00220">
    <property type="entry name" value="S_TKc"/>
    <property type="match status" value="1"/>
</dbReference>
<dbReference type="InterPro" id="IPR011009">
    <property type="entry name" value="Kinase-like_dom_sf"/>
</dbReference>
<evidence type="ECO:0000256" key="4">
    <source>
        <dbReference type="ARBA" id="ARBA00022527"/>
    </source>
</evidence>
<evidence type="ECO:0000256" key="9">
    <source>
        <dbReference type="ARBA" id="ARBA00022840"/>
    </source>
</evidence>
<accession>A0AA40F8D7</accession>
<feature type="compositionally biased region" description="Basic residues" evidence="11">
    <location>
        <begin position="106"/>
        <end position="115"/>
    </location>
</feature>
<gene>
    <name evidence="13" type="ORF">B0T18DRAFT_423732</name>
</gene>
<keyword evidence="8 13" id="KW-0418">Kinase</keyword>
<feature type="compositionally biased region" description="Low complexity" evidence="11">
    <location>
        <begin position="1"/>
        <end position="11"/>
    </location>
</feature>
<dbReference type="PROSITE" id="PS50011">
    <property type="entry name" value="PROTEIN_KINASE_DOM"/>
    <property type="match status" value="1"/>
</dbReference>
<keyword evidence="3" id="KW-0963">Cytoplasm</keyword>
<feature type="domain" description="Protein kinase" evidence="12">
    <location>
        <begin position="340"/>
        <end position="671"/>
    </location>
</feature>
<dbReference type="InterPro" id="IPR008271">
    <property type="entry name" value="Ser/Thr_kinase_AS"/>
</dbReference>
<organism evidence="13 14">
    <name type="scientific">Schizothecium vesticola</name>
    <dbReference type="NCBI Taxonomy" id="314040"/>
    <lineage>
        <taxon>Eukaryota</taxon>
        <taxon>Fungi</taxon>
        <taxon>Dikarya</taxon>
        <taxon>Ascomycota</taxon>
        <taxon>Pezizomycotina</taxon>
        <taxon>Sordariomycetes</taxon>
        <taxon>Sordariomycetidae</taxon>
        <taxon>Sordariales</taxon>
        <taxon>Schizotheciaceae</taxon>
        <taxon>Schizothecium</taxon>
    </lineage>
</organism>
<evidence type="ECO:0000256" key="7">
    <source>
        <dbReference type="ARBA" id="ARBA00022741"/>
    </source>
</evidence>
<keyword evidence="9 10" id="KW-0067">ATP-binding</keyword>
<dbReference type="GO" id="GO:0005524">
    <property type="term" value="F:ATP binding"/>
    <property type="evidence" value="ECO:0007669"/>
    <property type="project" value="UniProtKB-UniRule"/>
</dbReference>
<feature type="compositionally biased region" description="Basic and acidic residues" evidence="11">
    <location>
        <begin position="239"/>
        <end position="251"/>
    </location>
</feature>
<feature type="compositionally biased region" description="Polar residues" evidence="11">
    <location>
        <begin position="173"/>
        <end position="186"/>
    </location>
</feature>
<dbReference type="GO" id="GO:0004674">
    <property type="term" value="F:protein serine/threonine kinase activity"/>
    <property type="evidence" value="ECO:0007669"/>
    <property type="project" value="UniProtKB-KW"/>
</dbReference>
<evidence type="ECO:0000259" key="12">
    <source>
        <dbReference type="PROSITE" id="PS50011"/>
    </source>
</evidence>
<keyword evidence="5" id="KW-0597">Phosphoprotein</keyword>
<feature type="compositionally biased region" description="Polar residues" evidence="11">
    <location>
        <begin position="747"/>
        <end position="759"/>
    </location>
</feature>
<dbReference type="SUPFAM" id="SSF56112">
    <property type="entry name" value="Protein kinase-like (PK-like)"/>
    <property type="match status" value="1"/>
</dbReference>
<dbReference type="Pfam" id="PF00069">
    <property type="entry name" value="Pkinase"/>
    <property type="match status" value="1"/>
</dbReference>
<dbReference type="GO" id="GO:0005634">
    <property type="term" value="C:nucleus"/>
    <property type="evidence" value="ECO:0007669"/>
    <property type="project" value="TreeGrafter"/>
</dbReference>
<dbReference type="CDD" id="cd14212">
    <property type="entry name" value="PKc_YAK1"/>
    <property type="match status" value="1"/>
</dbReference>
<proteinExistence type="inferred from homology"/>
<reference evidence="13" key="1">
    <citation type="submission" date="2023-06" db="EMBL/GenBank/DDBJ databases">
        <title>Genome-scale phylogeny and comparative genomics of the fungal order Sordariales.</title>
        <authorList>
            <consortium name="Lawrence Berkeley National Laboratory"/>
            <person name="Hensen N."/>
            <person name="Bonometti L."/>
            <person name="Westerberg I."/>
            <person name="Brannstrom I.O."/>
            <person name="Guillou S."/>
            <person name="Cros-Aarteil S."/>
            <person name="Calhoun S."/>
            <person name="Haridas S."/>
            <person name="Kuo A."/>
            <person name="Mondo S."/>
            <person name="Pangilinan J."/>
            <person name="Riley R."/>
            <person name="LaButti K."/>
            <person name="Andreopoulos B."/>
            <person name="Lipzen A."/>
            <person name="Chen C."/>
            <person name="Yanf M."/>
            <person name="Daum C."/>
            <person name="Ng V."/>
            <person name="Clum A."/>
            <person name="Steindorff A."/>
            <person name="Ohm R."/>
            <person name="Martin F."/>
            <person name="Silar P."/>
            <person name="Natvig D."/>
            <person name="Lalanne C."/>
            <person name="Gautier V."/>
            <person name="Ament-velasquez S.L."/>
            <person name="Kruys A."/>
            <person name="Hutchinson M.I."/>
            <person name="Powell A.J."/>
            <person name="Barry K."/>
            <person name="Miller A.N."/>
            <person name="Grigoriev I.V."/>
            <person name="Debuchy R."/>
            <person name="Gladieux P."/>
            <person name="Thoren M.H."/>
            <person name="Johannesson H."/>
        </authorList>
    </citation>
    <scope>NUCLEOTIDE SEQUENCE</scope>
    <source>
        <strain evidence="13">SMH3187-1</strain>
    </source>
</reference>
<name>A0AA40F8D7_9PEZI</name>
<dbReference type="GO" id="GO:0005737">
    <property type="term" value="C:cytoplasm"/>
    <property type="evidence" value="ECO:0007669"/>
    <property type="project" value="UniProtKB-SubCell"/>
</dbReference>
<comment type="caution">
    <text evidence="13">The sequence shown here is derived from an EMBL/GenBank/DDBJ whole genome shotgun (WGS) entry which is preliminary data.</text>
</comment>
<dbReference type="PROSITE" id="PS00108">
    <property type="entry name" value="PROTEIN_KINASE_ST"/>
    <property type="match status" value="1"/>
</dbReference>
<feature type="compositionally biased region" description="Polar residues" evidence="11">
    <location>
        <begin position="65"/>
        <end position="82"/>
    </location>
</feature>
<dbReference type="PROSITE" id="PS00107">
    <property type="entry name" value="PROTEIN_KINASE_ATP"/>
    <property type="match status" value="1"/>
</dbReference>
<evidence type="ECO:0000256" key="5">
    <source>
        <dbReference type="ARBA" id="ARBA00022553"/>
    </source>
</evidence>
<feature type="region of interest" description="Disordered" evidence="11">
    <location>
        <begin position="1"/>
        <end position="266"/>
    </location>
</feature>
<dbReference type="Gene3D" id="1.10.510.10">
    <property type="entry name" value="Transferase(Phosphotransferase) domain 1"/>
    <property type="match status" value="1"/>
</dbReference>
<dbReference type="PANTHER" id="PTHR24058">
    <property type="entry name" value="DUAL SPECIFICITY PROTEIN KINASE"/>
    <property type="match status" value="1"/>
</dbReference>
<evidence type="ECO:0000313" key="13">
    <source>
        <dbReference type="EMBL" id="KAK0753114.1"/>
    </source>
</evidence>
<sequence>MEPWQGYSDPAGAGGGGSRRYNGSSQQPAPRDYNSPQHQQQPPQAPQGSQQQQPPAGFKYDQYQGGLTNQSPMVTSPMTSPQLRDGNGDVAMHDAQDPHSGIKYPMRPHHQHHLSGSRAAGMYAGQEPSAAAQRYSPMEVLSPTSPYAQKPANQFPPQQQPSQRQSPTRPEYSPQTAYYHSRQAPTQLPPMMNAYASGQDTYSPSSGMGSMDGPYDPKSPRRGAPPSAPLVFDKGPVPELKKIRGPGDLRPKANPQPAFRRANPEGGFISPLQALTTHLPATYRICNPNFKYESSRNPRRVLTKPSKGVKNDGYDNEDSDYILYVNDILGSEEAGHKNRYLILDVLGQGTFGQVVKCQNLKTQEVVAVKVIKNRTAYFNQSMMEVSVLDLLNTKLDKNDDHHLLRLKDTFIHKQHLCLVFELLSVNLYELIKQNQFRGLSTTLVRVFAQQLLNGLALLNKARLIHCDLKPENILLKNLESPIIKIIDFGSACDERQTVYTYIQSRFYRSPEVLLGLPYSSAIDMWSLGCIVVELFLGLPLFPGSSEYNQVSRIVEMLGNPPSWMIEMGKQAGEFFEKRQDEYGRRTYHLKSMEQYSREHGSKEQPSKKYFQASTLPEIIKSYPMPRKNMKQAEMDREMNNRIAFIDFVRGLLSINPLERWSPQQAKMHPFITQQKYTGPFVPPMNLKTTSLTRSPAPGTQQQQQAEAASKQRAQAAQAQASTANQNAYAMAAGQYQQQPPHPQSQHLYGSNSNVYTPSGSGVGHPGQPPPYATQQQQQAAYNQLPAMPQQQSVQMPPANYAGASQPNMYQQQVRSRQRASTMEQQQSGIPAAIQRVASHLDPNQPIRLQPSPAYYPPPPDGLVGMDQPSNRMARRGSRAQQTSRGGAAASNRDFIRNLEERTLEEGFMPSGSGQSWH</sequence>
<dbReference type="EMBL" id="JAUKUD010000001">
    <property type="protein sequence ID" value="KAK0753114.1"/>
    <property type="molecule type" value="Genomic_DNA"/>
</dbReference>
<evidence type="ECO:0000256" key="10">
    <source>
        <dbReference type="PROSITE-ProRule" id="PRU10141"/>
    </source>
</evidence>
<feature type="compositionally biased region" description="Polar residues" evidence="11">
    <location>
        <begin position="686"/>
        <end position="699"/>
    </location>
</feature>
<comment type="subcellular location">
    <subcellularLocation>
        <location evidence="1">Cytoplasm</location>
    </subcellularLocation>
</comment>
<dbReference type="FunFam" id="3.30.200.20:FF:000087">
    <property type="entry name" value="Dual specificity tyrosine-phosphorylation-regulated kinase 1A"/>
    <property type="match status" value="1"/>
</dbReference>
<evidence type="ECO:0000256" key="2">
    <source>
        <dbReference type="ARBA" id="ARBA00008867"/>
    </source>
</evidence>
<feature type="binding site" evidence="10">
    <location>
        <position position="369"/>
    </location>
    <ligand>
        <name>ATP</name>
        <dbReference type="ChEBI" id="CHEBI:30616"/>
    </ligand>
</feature>
<evidence type="ECO:0000313" key="14">
    <source>
        <dbReference type="Proteomes" id="UP001172155"/>
    </source>
</evidence>
<dbReference type="Proteomes" id="UP001172155">
    <property type="component" value="Unassembled WGS sequence"/>
</dbReference>
<dbReference type="PANTHER" id="PTHR24058:SF17">
    <property type="entry name" value="HOMEODOMAIN INTERACTING PROTEIN KINASE, ISOFORM D"/>
    <property type="match status" value="1"/>
</dbReference>
<dbReference type="GO" id="GO:0004713">
    <property type="term" value="F:protein tyrosine kinase activity"/>
    <property type="evidence" value="ECO:0007669"/>
    <property type="project" value="TreeGrafter"/>
</dbReference>
<feature type="region of interest" description="Disordered" evidence="11">
    <location>
        <begin position="676"/>
        <end position="780"/>
    </location>
</feature>
<keyword evidence="6" id="KW-0808">Transferase</keyword>
<feature type="compositionally biased region" description="Low complexity" evidence="11">
    <location>
        <begin position="156"/>
        <end position="170"/>
    </location>
</feature>
<feature type="compositionally biased region" description="Low complexity" evidence="11">
    <location>
        <begin position="202"/>
        <end position="216"/>
    </location>
</feature>
<feature type="region of interest" description="Disordered" evidence="11">
    <location>
        <begin position="866"/>
        <end position="893"/>
    </location>
</feature>